<dbReference type="PANTHER" id="PTHR44688">
    <property type="entry name" value="DNA-BINDING TRANSCRIPTIONAL ACTIVATOR DEVR_DOSR"/>
    <property type="match status" value="1"/>
</dbReference>
<gene>
    <name evidence="7" type="ORF">K2U94_16480</name>
</gene>
<evidence type="ECO:0000259" key="6">
    <source>
        <dbReference type="PROSITE" id="PS50110"/>
    </source>
</evidence>
<dbReference type="Gene3D" id="1.10.10.10">
    <property type="entry name" value="Winged helix-like DNA-binding domain superfamily/Winged helix DNA-binding domain"/>
    <property type="match status" value="1"/>
</dbReference>
<dbReference type="InterPro" id="IPR000792">
    <property type="entry name" value="Tscrpt_reg_LuxR_C"/>
</dbReference>
<dbReference type="PRINTS" id="PR00038">
    <property type="entry name" value="HTHLUXR"/>
</dbReference>
<dbReference type="InterPro" id="IPR036388">
    <property type="entry name" value="WH-like_DNA-bd_sf"/>
</dbReference>
<sequence>MHNGQIVHIIEDDAGVGESLSLLLNSAGLETRLHSSAADFLHSCPPPGGCVVSDVRMPGMTGIDLLGEMKNRRMPQPVILMTAFADVPQAVRAMKLGAVDFIEKPFDDELMVSSVRAALVRRVGDTAIMAHEKLEKLTARERDVLEGLLQGKLNKTIAHDLGVSVRTVESHRANLMVKTQARSLSELIRMSLLAEGVDLEA</sequence>
<feature type="domain" description="Response regulatory" evidence="6">
    <location>
        <begin position="6"/>
        <end position="119"/>
    </location>
</feature>
<dbReference type="InterPro" id="IPR011006">
    <property type="entry name" value="CheY-like_superfamily"/>
</dbReference>
<accession>A0ABS9Z9L0</accession>
<dbReference type="Proteomes" id="UP001139104">
    <property type="component" value="Unassembled WGS sequence"/>
</dbReference>
<evidence type="ECO:0000256" key="4">
    <source>
        <dbReference type="PROSITE-ProRule" id="PRU00169"/>
    </source>
</evidence>
<keyword evidence="4" id="KW-0597">Phosphoprotein</keyword>
<evidence type="ECO:0000313" key="7">
    <source>
        <dbReference type="EMBL" id="MCI4684338.1"/>
    </source>
</evidence>
<keyword evidence="1" id="KW-0805">Transcription regulation</keyword>
<dbReference type="SMART" id="SM00448">
    <property type="entry name" value="REC"/>
    <property type="match status" value="1"/>
</dbReference>
<name>A0ABS9Z9L0_9HYPH</name>
<evidence type="ECO:0000256" key="2">
    <source>
        <dbReference type="ARBA" id="ARBA00023125"/>
    </source>
</evidence>
<reference evidence="7" key="1">
    <citation type="journal article" date="2022" name="ISME J.">
        <title>Identification of active gaseous-alkane degraders at natural gas seeps.</title>
        <authorList>
            <person name="Farhan Ul Haque M."/>
            <person name="Hernandez M."/>
            <person name="Crombie A.T."/>
            <person name="Murrell J.C."/>
        </authorList>
    </citation>
    <scope>NUCLEOTIDE SEQUENCE</scope>
    <source>
        <strain evidence="7">PC2</strain>
    </source>
</reference>
<evidence type="ECO:0000256" key="1">
    <source>
        <dbReference type="ARBA" id="ARBA00023015"/>
    </source>
</evidence>
<comment type="caution">
    <text evidence="7">The sequence shown here is derived from an EMBL/GenBank/DDBJ whole genome shotgun (WGS) entry which is preliminary data.</text>
</comment>
<dbReference type="PROSITE" id="PS50110">
    <property type="entry name" value="RESPONSE_REGULATORY"/>
    <property type="match status" value="1"/>
</dbReference>
<evidence type="ECO:0000259" key="5">
    <source>
        <dbReference type="PROSITE" id="PS50043"/>
    </source>
</evidence>
<dbReference type="SUPFAM" id="SSF52172">
    <property type="entry name" value="CheY-like"/>
    <property type="match status" value="1"/>
</dbReference>
<dbReference type="PROSITE" id="PS00622">
    <property type="entry name" value="HTH_LUXR_1"/>
    <property type="match status" value="1"/>
</dbReference>
<dbReference type="InterPro" id="IPR016032">
    <property type="entry name" value="Sig_transdc_resp-reg_C-effctor"/>
</dbReference>
<keyword evidence="8" id="KW-1185">Reference proteome</keyword>
<dbReference type="Gene3D" id="3.40.50.2300">
    <property type="match status" value="1"/>
</dbReference>
<dbReference type="PROSITE" id="PS50043">
    <property type="entry name" value="HTH_LUXR_2"/>
    <property type="match status" value="1"/>
</dbReference>
<feature type="modified residue" description="4-aspartylphosphate" evidence="4">
    <location>
        <position position="54"/>
    </location>
</feature>
<dbReference type="CDD" id="cd17537">
    <property type="entry name" value="REC_FixJ"/>
    <property type="match status" value="1"/>
</dbReference>
<dbReference type="Pfam" id="PF00196">
    <property type="entry name" value="GerE"/>
    <property type="match status" value="1"/>
</dbReference>
<dbReference type="PANTHER" id="PTHR44688:SF16">
    <property type="entry name" value="DNA-BINDING TRANSCRIPTIONAL ACTIVATOR DEVR_DOSR"/>
    <property type="match status" value="1"/>
</dbReference>
<proteinExistence type="predicted"/>
<dbReference type="Pfam" id="PF00072">
    <property type="entry name" value="Response_reg"/>
    <property type="match status" value="1"/>
</dbReference>
<dbReference type="CDD" id="cd06170">
    <property type="entry name" value="LuxR_C_like"/>
    <property type="match status" value="1"/>
</dbReference>
<organism evidence="7 8">
    <name type="scientific">Candidatus Rhodoblastus alkanivorans</name>
    <dbReference type="NCBI Taxonomy" id="2954117"/>
    <lineage>
        <taxon>Bacteria</taxon>
        <taxon>Pseudomonadati</taxon>
        <taxon>Pseudomonadota</taxon>
        <taxon>Alphaproteobacteria</taxon>
        <taxon>Hyphomicrobiales</taxon>
        <taxon>Rhodoblastaceae</taxon>
        <taxon>Rhodoblastus</taxon>
    </lineage>
</organism>
<dbReference type="InterPro" id="IPR001789">
    <property type="entry name" value="Sig_transdc_resp-reg_receiver"/>
</dbReference>
<dbReference type="RefSeq" id="WP_243068239.1">
    <property type="nucleotide sequence ID" value="NZ_JAIVFK010000031.1"/>
</dbReference>
<keyword evidence="3" id="KW-0804">Transcription</keyword>
<evidence type="ECO:0000313" key="8">
    <source>
        <dbReference type="Proteomes" id="UP001139104"/>
    </source>
</evidence>
<evidence type="ECO:0000256" key="3">
    <source>
        <dbReference type="ARBA" id="ARBA00023163"/>
    </source>
</evidence>
<feature type="domain" description="HTH luxR-type" evidence="5">
    <location>
        <begin position="130"/>
        <end position="195"/>
    </location>
</feature>
<dbReference type="EMBL" id="JAIVFP010000001">
    <property type="protein sequence ID" value="MCI4684338.1"/>
    <property type="molecule type" value="Genomic_DNA"/>
</dbReference>
<dbReference type="SUPFAM" id="SSF46894">
    <property type="entry name" value="C-terminal effector domain of the bipartite response regulators"/>
    <property type="match status" value="1"/>
</dbReference>
<dbReference type="SMART" id="SM00421">
    <property type="entry name" value="HTH_LUXR"/>
    <property type="match status" value="1"/>
</dbReference>
<protein>
    <submittedName>
        <fullName evidence="7">Response regulator</fullName>
    </submittedName>
</protein>
<keyword evidence="2" id="KW-0238">DNA-binding</keyword>